<dbReference type="Pfam" id="PF00076">
    <property type="entry name" value="RRM_1"/>
    <property type="match status" value="1"/>
</dbReference>
<evidence type="ECO:0000259" key="8">
    <source>
        <dbReference type="PROSITE" id="PS50102"/>
    </source>
</evidence>
<organism evidence="9 10">
    <name type="scientific">Ceratitis capitata</name>
    <name type="common">Mediterranean fruit fly</name>
    <name type="synonym">Tephritis capitata</name>
    <dbReference type="NCBI Taxonomy" id="7213"/>
    <lineage>
        <taxon>Eukaryota</taxon>
        <taxon>Metazoa</taxon>
        <taxon>Ecdysozoa</taxon>
        <taxon>Arthropoda</taxon>
        <taxon>Hexapoda</taxon>
        <taxon>Insecta</taxon>
        <taxon>Pterygota</taxon>
        <taxon>Neoptera</taxon>
        <taxon>Endopterygota</taxon>
        <taxon>Diptera</taxon>
        <taxon>Brachycera</taxon>
        <taxon>Muscomorpha</taxon>
        <taxon>Tephritoidea</taxon>
        <taxon>Tephritidae</taxon>
        <taxon>Ceratitis</taxon>
        <taxon>Ceratitis</taxon>
    </lineage>
</organism>
<accession>A0A811URV0</accession>
<dbReference type="PANTHER" id="PTHR23003">
    <property type="entry name" value="RNA RECOGNITION MOTIF RRM DOMAIN CONTAINING PROTEIN"/>
    <property type="match status" value="1"/>
</dbReference>
<feature type="domain" description="RRM" evidence="8">
    <location>
        <begin position="18"/>
        <end position="86"/>
    </location>
</feature>
<feature type="region of interest" description="Disordered" evidence="7">
    <location>
        <begin position="80"/>
        <end position="107"/>
    </location>
</feature>
<comment type="caution">
    <text evidence="9">The sequence shown here is derived from an EMBL/GenBank/DDBJ whole genome shotgun (WGS) entry which is preliminary data.</text>
</comment>
<dbReference type="SMART" id="SM00360">
    <property type="entry name" value="RRM"/>
    <property type="match status" value="1"/>
</dbReference>
<dbReference type="InterPro" id="IPR012677">
    <property type="entry name" value="Nucleotide-bd_a/b_plait_sf"/>
</dbReference>
<dbReference type="Proteomes" id="UP000606786">
    <property type="component" value="Unassembled WGS sequence"/>
</dbReference>
<dbReference type="GO" id="GO:0005634">
    <property type="term" value="C:nucleus"/>
    <property type="evidence" value="ECO:0007669"/>
    <property type="project" value="UniProtKB-SubCell"/>
</dbReference>
<evidence type="ECO:0000256" key="5">
    <source>
        <dbReference type="ARBA" id="ARBA00023242"/>
    </source>
</evidence>
<dbReference type="GO" id="GO:0003729">
    <property type="term" value="F:mRNA binding"/>
    <property type="evidence" value="ECO:0007669"/>
    <property type="project" value="TreeGrafter"/>
</dbReference>
<dbReference type="InterPro" id="IPR035979">
    <property type="entry name" value="RBD_domain_sf"/>
</dbReference>
<evidence type="ECO:0000256" key="7">
    <source>
        <dbReference type="SAM" id="MobiDB-lite"/>
    </source>
</evidence>
<dbReference type="GO" id="GO:0006397">
    <property type="term" value="P:mRNA processing"/>
    <property type="evidence" value="ECO:0007669"/>
    <property type="project" value="UniProtKB-KW"/>
</dbReference>
<keyword evidence="5" id="KW-0539">Nucleus</keyword>
<dbReference type="InterPro" id="IPR000504">
    <property type="entry name" value="RRM_dom"/>
</dbReference>
<evidence type="ECO:0000313" key="9">
    <source>
        <dbReference type="EMBL" id="CAD7000516.1"/>
    </source>
</evidence>
<dbReference type="PROSITE" id="PS50102">
    <property type="entry name" value="RRM"/>
    <property type="match status" value="1"/>
</dbReference>
<dbReference type="SUPFAM" id="SSF54928">
    <property type="entry name" value="RNA-binding domain, RBD"/>
    <property type="match status" value="1"/>
</dbReference>
<dbReference type="PANTHER" id="PTHR23003:SF62">
    <property type="entry name" value="SERINE_ARGININE (SR)-TYPE SHUTTLING MRNA BINDING PROTEIN NPL3"/>
    <property type="match status" value="1"/>
</dbReference>
<dbReference type="AlphaFoldDB" id="A0A811URV0"/>
<keyword evidence="10" id="KW-1185">Reference proteome</keyword>
<keyword evidence="2" id="KW-0507">mRNA processing</keyword>
<evidence type="ECO:0000256" key="2">
    <source>
        <dbReference type="ARBA" id="ARBA00022664"/>
    </source>
</evidence>
<protein>
    <submittedName>
        <fullName evidence="9">(Mediterranean fruit fly) hypothetical protein</fullName>
    </submittedName>
</protein>
<evidence type="ECO:0000256" key="6">
    <source>
        <dbReference type="PROSITE-ProRule" id="PRU00176"/>
    </source>
</evidence>
<comment type="subcellular location">
    <subcellularLocation>
        <location evidence="1">Nucleus</location>
    </subcellularLocation>
</comment>
<evidence type="ECO:0000256" key="4">
    <source>
        <dbReference type="ARBA" id="ARBA00022884"/>
    </source>
</evidence>
<dbReference type="EMBL" id="CAJHJT010000012">
    <property type="protein sequence ID" value="CAD7000516.1"/>
    <property type="molecule type" value="Genomic_DNA"/>
</dbReference>
<evidence type="ECO:0000256" key="1">
    <source>
        <dbReference type="ARBA" id="ARBA00004123"/>
    </source>
</evidence>
<evidence type="ECO:0000256" key="3">
    <source>
        <dbReference type="ARBA" id="ARBA00022737"/>
    </source>
</evidence>
<dbReference type="Gene3D" id="3.30.70.330">
    <property type="match status" value="1"/>
</dbReference>
<evidence type="ECO:0000313" key="10">
    <source>
        <dbReference type="Proteomes" id="UP000606786"/>
    </source>
</evidence>
<sequence>MDSSASDSSATSSNRHEYRLIISNLAHDVSRKDLEDHLRKVGEIVYYTKKGAIVGFSTPSAMKKAFKELNGSQLKGKHIQLTEYTDRSRSRIRSTRARGLSLSSPHR</sequence>
<proteinExistence type="predicted"/>
<name>A0A811URV0_CERCA</name>
<keyword evidence="3" id="KW-0677">Repeat</keyword>
<gene>
    <name evidence="9" type="ORF">CCAP1982_LOCUS8994</name>
</gene>
<dbReference type="GO" id="GO:0005737">
    <property type="term" value="C:cytoplasm"/>
    <property type="evidence" value="ECO:0007669"/>
    <property type="project" value="TreeGrafter"/>
</dbReference>
<keyword evidence="4 6" id="KW-0694">RNA-binding</keyword>
<reference evidence="9" key="1">
    <citation type="submission" date="2020-11" db="EMBL/GenBank/DDBJ databases">
        <authorList>
            <person name="Whitehead M."/>
        </authorList>
    </citation>
    <scope>NUCLEOTIDE SEQUENCE</scope>
    <source>
        <strain evidence="9">EGII</strain>
    </source>
</reference>
<dbReference type="InterPro" id="IPR050374">
    <property type="entry name" value="RRT5_SRSF_SR"/>
</dbReference>